<dbReference type="Proteomes" id="UP000246004">
    <property type="component" value="Unassembled WGS sequence"/>
</dbReference>
<accession>A0A2A2HFA9</accession>
<name>A0A2A2HFA9_9EURY</name>
<gene>
    <name evidence="1" type="ORF">ASJ82_01240</name>
    <name evidence="2" type="ORF">MSCUN_12850</name>
</gene>
<evidence type="ECO:0000313" key="1">
    <source>
        <dbReference type="EMBL" id="PAV08119.1"/>
    </source>
</evidence>
<reference evidence="1 3" key="2">
    <citation type="journal article" date="2017" name="BMC Genomics">
        <title>Genomic analysis of methanogenic archaea reveals a shift towards energy conservation.</title>
        <authorList>
            <person name="Gilmore S.P."/>
            <person name="Henske J.K."/>
            <person name="Sexton J.A."/>
            <person name="Solomon K.V."/>
            <person name="Seppala S."/>
            <person name="Yoo J.I."/>
            <person name="Huyett L.M."/>
            <person name="Pressman A."/>
            <person name="Cogan J.Z."/>
            <person name="Kivenson V."/>
            <person name="Peng X."/>
            <person name="Tan Y."/>
            <person name="Valentine D.L."/>
            <person name="O'Malley M.A."/>
        </authorList>
    </citation>
    <scope>NUCLEOTIDE SEQUENCE [LARGE SCALE GENOMIC DNA]</scope>
    <source>
        <strain evidence="1 3">1R-7</strain>
    </source>
</reference>
<dbReference type="Proteomes" id="UP000217528">
    <property type="component" value="Unassembled WGS sequence"/>
</dbReference>
<reference evidence="2 4" key="1">
    <citation type="submission" date="2016-04" db="EMBL/GenBank/DDBJ databases">
        <title>Genome sequence of Methanosphaera cuniculi DSM 4103.</title>
        <authorList>
            <person name="Poehlein A."/>
            <person name="Seedorf H."/>
            <person name="Daniel R."/>
        </authorList>
    </citation>
    <scope>NUCLEOTIDE SEQUENCE [LARGE SCALE GENOMIC DNA]</scope>
    <source>
        <strain evidence="2 4">DSM 4103</strain>
    </source>
</reference>
<evidence type="ECO:0000313" key="4">
    <source>
        <dbReference type="Proteomes" id="UP000246004"/>
    </source>
</evidence>
<dbReference type="RefSeq" id="WP_095608019.1">
    <property type="nucleotide sequence ID" value="NZ_LMVN01000002.1"/>
</dbReference>
<protein>
    <submittedName>
        <fullName evidence="1">Uncharacterized protein</fullName>
    </submittedName>
</protein>
<dbReference type="EMBL" id="LWMS01000044">
    <property type="protein sequence ID" value="PWL07754.1"/>
    <property type="molecule type" value="Genomic_DNA"/>
</dbReference>
<evidence type="ECO:0000313" key="3">
    <source>
        <dbReference type="Proteomes" id="UP000217528"/>
    </source>
</evidence>
<comment type="caution">
    <text evidence="1">The sequence shown here is derived from an EMBL/GenBank/DDBJ whole genome shotgun (WGS) entry which is preliminary data.</text>
</comment>
<organism evidence="1 3">
    <name type="scientific">Methanosphaera cuniculi</name>
    <dbReference type="NCBI Taxonomy" id="1077256"/>
    <lineage>
        <taxon>Archaea</taxon>
        <taxon>Methanobacteriati</taxon>
        <taxon>Methanobacteriota</taxon>
        <taxon>Methanomada group</taxon>
        <taxon>Methanobacteria</taxon>
        <taxon>Methanobacteriales</taxon>
        <taxon>Methanobacteriaceae</taxon>
        <taxon>Methanosphaera</taxon>
    </lineage>
</organism>
<sequence length="1345" mass="151234">MYIKINKAYIGVSPRENYLTVYADIESDDPQSKDIIFQIDPSEYAPINFPKITLPRAGTSIEGVYRWENVQVGHVNKNSQGINFPLIWEYQLNLLYEGETYDSYNTGISKILGRGIVHNGKATANITQSFREEPDDEDLDGEYTCMNAGTQFIEARYIQNGKYMGTKAIGVIDINNVYNFKVYQLANRIINEQEKLVIRLVVHDVTRGTLTDREPGYYYIDYYNTSGTFIETLQLTKEIDPEDPTKKCYMYDLLLDKAEVEQEGIYHTYTFKCSDNKGQEHVVNDKRIDITTPHISNITYLNDNFNNIYKPGETINIDAVLEDQSQTITDNYGNTRQLPLSGRTVYIGLMSNHKDPNYPNNDSQKSNEITITTDANGEIHTTYTIKENAYKTIDNVELNPNTYYVYIRYPGEKNTDTNRIIMNPSLAITNTNGFNMQFWDMEIKPSTILRIDADNNIQFTQQYLKKGTATVMNNMNANSKIINQKGVLIDNQTLKTDANGECTYNFTNTSKYSENKYTLQIKGTHTNKKNVQDNVITRELFYRHKVKGNVTITPKETSNLQVGKPIIAKCTLGDLKPLNNTLEYQILVSQNINGTNKTVYSTSKQTYTVKNVDNPQNEEISYTFSPNNLIAGNATVTFKFFENEYTLTTELSTDGTFTIPSGINCSDVRITYGETAHIQATCSDVLTKPVTVTLLKTSGETINVGTTSQKTDKTITFDIPKSYVDQAAINSQGNRADEVGYYITTNSVDGGVKSNTAKIRIYNDVTLGISNYKKYIYNNKNNPQTYTYEYNINCSAKRGRIHAYIATIDGNSKYYLPSFNIEDGTQQKVQLTAKYIKSGVDYNLYLQYEPPNDSYYNSAQAIIYKVLWIKEDPHLTFIAPTIMNAGDCYVRHEYPSTLSPTPTGTITYTVDNASWNGNIGESKIIDFSSVRGKTKTINIRYNGDAYYYPIETSLNVTVRKQPTISITVDPASEITKGDTRNVTVQVLYEGSLINNLLSAALTTPSGKSITLCDNQSGSGKYTWKYKFDESGTYNITARVPNYDIYESRIGGISITVKEPPKQEETPTTTPVVEKYITGSNILKAVTEGNASTQFNDLYKANNSKEIVVLIGENNGFDSRIPGLKKLCELKKSSSDYKPNIYAFVVCYNFNAAGDQFDNFIDPGFTQLSRSTNRDETLVAQLKRIAQIDGLTGVIIAGVRPANNVSTNSNYVTEANAIHTTFVNAIKEINPNLKLGVYALTPYKDIATNKGRQGVDVETLQSLYNFILLNPTIDSSMTTGQYKSSEVTSDNIKTWYNGRVKNFVNAVTNKNCQVVAMINRSKTSVISLNDQKAPYPSGHANIYFNN</sequence>
<proteinExistence type="predicted"/>
<keyword evidence="3" id="KW-1185">Reference proteome</keyword>
<evidence type="ECO:0000313" key="2">
    <source>
        <dbReference type="EMBL" id="PWL07754.1"/>
    </source>
</evidence>
<dbReference type="EMBL" id="LMVN01000002">
    <property type="protein sequence ID" value="PAV08119.1"/>
    <property type="molecule type" value="Genomic_DNA"/>
</dbReference>